<evidence type="ECO:0000313" key="3">
    <source>
        <dbReference type="Proteomes" id="UP001500151"/>
    </source>
</evidence>
<accession>A0ABN3S559</accession>
<sequence length="108" mass="12269">MCRLRVVFKPAPVRSYLITNNYESTQRRHKGQGAIPARSLKRLHAAPLRPTRPLRPPDLAEEPFRPAEGLGCQPPAIPDRPFIAPFVDSFDRPPTIRVHGLSRRSDLR</sequence>
<comment type="caution">
    <text evidence="2">The sequence shown here is derived from an EMBL/GenBank/DDBJ whole genome shotgun (WGS) entry which is preliminary data.</text>
</comment>
<evidence type="ECO:0000256" key="1">
    <source>
        <dbReference type="SAM" id="MobiDB-lite"/>
    </source>
</evidence>
<name>A0ABN3S559_9ACTN</name>
<evidence type="ECO:0000313" key="2">
    <source>
        <dbReference type="EMBL" id="GAA2665432.1"/>
    </source>
</evidence>
<gene>
    <name evidence="2" type="ORF">GCM10010307_88080</name>
</gene>
<keyword evidence="3" id="KW-1185">Reference proteome</keyword>
<feature type="region of interest" description="Disordered" evidence="1">
    <location>
        <begin position="45"/>
        <end position="71"/>
    </location>
</feature>
<dbReference type="Proteomes" id="UP001500151">
    <property type="component" value="Unassembled WGS sequence"/>
</dbReference>
<protein>
    <submittedName>
        <fullName evidence="2">Uncharacterized protein</fullName>
    </submittedName>
</protein>
<reference evidence="2 3" key="1">
    <citation type="journal article" date="2019" name="Int. J. Syst. Evol. Microbiol.">
        <title>The Global Catalogue of Microorganisms (GCM) 10K type strain sequencing project: providing services to taxonomists for standard genome sequencing and annotation.</title>
        <authorList>
            <consortium name="The Broad Institute Genomics Platform"/>
            <consortium name="The Broad Institute Genome Sequencing Center for Infectious Disease"/>
            <person name="Wu L."/>
            <person name="Ma J."/>
        </authorList>
    </citation>
    <scope>NUCLEOTIDE SEQUENCE [LARGE SCALE GENOMIC DNA]</scope>
    <source>
        <strain evidence="2 3">JCM 4524</strain>
    </source>
</reference>
<dbReference type="EMBL" id="BAAASJ010000125">
    <property type="protein sequence ID" value="GAA2665432.1"/>
    <property type="molecule type" value="Genomic_DNA"/>
</dbReference>
<organism evidence="2 3">
    <name type="scientific">Streptomyces vastus</name>
    <dbReference type="NCBI Taxonomy" id="285451"/>
    <lineage>
        <taxon>Bacteria</taxon>
        <taxon>Bacillati</taxon>
        <taxon>Actinomycetota</taxon>
        <taxon>Actinomycetes</taxon>
        <taxon>Kitasatosporales</taxon>
        <taxon>Streptomycetaceae</taxon>
        <taxon>Streptomyces</taxon>
    </lineage>
</organism>
<proteinExistence type="predicted"/>